<dbReference type="InterPro" id="IPR020449">
    <property type="entry name" value="Tscrpt_reg_AraC-type_HTH"/>
</dbReference>
<reference evidence="5 6" key="1">
    <citation type="submission" date="2022-04" db="EMBL/GenBank/DDBJ databases">
        <title>Roseobacter sp. WL0113 is a bacterium isolated from neritic sediment.</title>
        <authorList>
            <person name="Wang L."/>
            <person name="He W."/>
            <person name="Zhang D.-F."/>
        </authorList>
    </citation>
    <scope>NUCLEOTIDE SEQUENCE [LARGE SCALE GENOMIC DNA]</scope>
    <source>
        <strain evidence="5 6">WL0113</strain>
    </source>
</reference>
<dbReference type="InterPro" id="IPR018062">
    <property type="entry name" value="HTH_AraC-typ_CS"/>
</dbReference>
<evidence type="ECO:0000256" key="3">
    <source>
        <dbReference type="ARBA" id="ARBA00023163"/>
    </source>
</evidence>
<dbReference type="Pfam" id="PF12833">
    <property type="entry name" value="HTH_18"/>
    <property type="match status" value="1"/>
</dbReference>
<dbReference type="Pfam" id="PF14525">
    <property type="entry name" value="AraC_binding_2"/>
    <property type="match status" value="1"/>
</dbReference>
<keyword evidence="3" id="KW-0804">Transcription</keyword>
<dbReference type="SMART" id="SM00342">
    <property type="entry name" value="HTH_ARAC"/>
    <property type="match status" value="1"/>
</dbReference>
<dbReference type="PANTHER" id="PTHR46796:SF6">
    <property type="entry name" value="ARAC SUBFAMILY"/>
    <property type="match status" value="1"/>
</dbReference>
<dbReference type="SUPFAM" id="SSF46689">
    <property type="entry name" value="Homeodomain-like"/>
    <property type="match status" value="2"/>
</dbReference>
<accession>A0ABT3BJD2</accession>
<keyword evidence="2" id="KW-0238">DNA-binding</keyword>
<dbReference type="InterPro" id="IPR050204">
    <property type="entry name" value="AraC_XylS_family_regulators"/>
</dbReference>
<keyword evidence="6" id="KW-1185">Reference proteome</keyword>
<gene>
    <name evidence="5" type="ORF">MUB52_19765</name>
</gene>
<protein>
    <submittedName>
        <fullName evidence="5">AraC family transcriptional regulator</fullName>
    </submittedName>
</protein>
<comment type="caution">
    <text evidence="5">The sequence shown here is derived from an EMBL/GenBank/DDBJ whole genome shotgun (WGS) entry which is preliminary data.</text>
</comment>
<dbReference type="InterPro" id="IPR009057">
    <property type="entry name" value="Homeodomain-like_sf"/>
</dbReference>
<dbReference type="InterPro" id="IPR018060">
    <property type="entry name" value="HTH_AraC"/>
</dbReference>
<dbReference type="Gene3D" id="1.10.10.60">
    <property type="entry name" value="Homeodomain-like"/>
    <property type="match status" value="1"/>
</dbReference>
<name>A0ABT3BJD2_9RHOB</name>
<feature type="domain" description="HTH araC/xylS-type" evidence="4">
    <location>
        <begin position="225"/>
        <end position="325"/>
    </location>
</feature>
<evidence type="ECO:0000313" key="5">
    <source>
        <dbReference type="EMBL" id="MCV3273676.1"/>
    </source>
</evidence>
<dbReference type="InterPro" id="IPR035418">
    <property type="entry name" value="AraC-bd_2"/>
</dbReference>
<evidence type="ECO:0000259" key="4">
    <source>
        <dbReference type="PROSITE" id="PS01124"/>
    </source>
</evidence>
<sequence length="325" mass="36438">MGANDAFLQSYRVLRTQDLDEARHAVAARYCDHRLDLQRGRQLDVRYNHARGEHISLNLLGYGGDVEIDPGALQSFYLVQLPLAGFARVVHRSEEIDASPLCGTILNPDRPTQMAWGADCTKLMLQIDSAFLRSVARDSLGVPLPGPVRFAPRIDMARPGGRLLKRHAMAVAAAIEAGTLSLCRKNLQLLATERELVQTLLEHQPSNISHFLAAFPRSVARHQVRRAQAFIHAHFAEDIRLEDIARAAGLHPRSLQIGFRDAIGVSPTTYLRNLRLDTALFHLSRRANRPRVTEVAHDCGFGHLGRFARDFRARFGQSPRDWRDS</sequence>
<dbReference type="PANTHER" id="PTHR46796">
    <property type="entry name" value="HTH-TYPE TRANSCRIPTIONAL ACTIVATOR RHAS-RELATED"/>
    <property type="match status" value="1"/>
</dbReference>
<dbReference type="PROSITE" id="PS01124">
    <property type="entry name" value="HTH_ARAC_FAMILY_2"/>
    <property type="match status" value="1"/>
</dbReference>
<dbReference type="PRINTS" id="PR00032">
    <property type="entry name" value="HTHARAC"/>
</dbReference>
<proteinExistence type="predicted"/>
<evidence type="ECO:0000256" key="2">
    <source>
        <dbReference type="ARBA" id="ARBA00023125"/>
    </source>
</evidence>
<organism evidence="5 6">
    <name type="scientific">Roseobacter sinensis</name>
    <dbReference type="NCBI Taxonomy" id="2931391"/>
    <lineage>
        <taxon>Bacteria</taxon>
        <taxon>Pseudomonadati</taxon>
        <taxon>Pseudomonadota</taxon>
        <taxon>Alphaproteobacteria</taxon>
        <taxon>Rhodobacterales</taxon>
        <taxon>Roseobacteraceae</taxon>
        <taxon>Roseobacter</taxon>
    </lineage>
</organism>
<dbReference type="Proteomes" id="UP001208690">
    <property type="component" value="Unassembled WGS sequence"/>
</dbReference>
<dbReference type="EMBL" id="JALIEB010000018">
    <property type="protein sequence ID" value="MCV3273676.1"/>
    <property type="molecule type" value="Genomic_DNA"/>
</dbReference>
<evidence type="ECO:0000256" key="1">
    <source>
        <dbReference type="ARBA" id="ARBA00023015"/>
    </source>
</evidence>
<keyword evidence="1" id="KW-0805">Transcription regulation</keyword>
<evidence type="ECO:0000313" key="6">
    <source>
        <dbReference type="Proteomes" id="UP001208690"/>
    </source>
</evidence>
<dbReference type="RefSeq" id="WP_263845888.1">
    <property type="nucleotide sequence ID" value="NZ_JALIEB010000018.1"/>
</dbReference>
<dbReference type="PROSITE" id="PS00041">
    <property type="entry name" value="HTH_ARAC_FAMILY_1"/>
    <property type="match status" value="1"/>
</dbReference>